<dbReference type="Pfam" id="PF13560">
    <property type="entry name" value="HTH_31"/>
    <property type="match status" value="1"/>
</dbReference>
<sequence>MMEMLISRDWLRRKIESDPDTDHDAGWPLEAIDNIGMFLPSELVSDAGNVVEMKHAFGVFIRQLRRRDQLSVETLGAKARVEAAEIRLIERDPNYKPRPRTVHQLAEFFRMPPRALMKLSGATVTRDEVLQEEAQKFAAKSDDLSKLSKHEQQVLDSFVKFLVLGQK</sequence>
<dbReference type="InterPro" id="IPR010982">
    <property type="entry name" value="Lambda_DNA-bd_dom_sf"/>
</dbReference>
<dbReference type="SMART" id="SM00530">
    <property type="entry name" value="HTH_XRE"/>
    <property type="match status" value="1"/>
</dbReference>
<organism evidence="2 3">
    <name type="scientific">Mesorhizobium caraganae</name>
    <dbReference type="NCBI Taxonomy" id="483206"/>
    <lineage>
        <taxon>Bacteria</taxon>
        <taxon>Pseudomonadati</taxon>
        <taxon>Pseudomonadota</taxon>
        <taxon>Alphaproteobacteria</taxon>
        <taxon>Hyphomicrobiales</taxon>
        <taxon>Phyllobacteriaceae</taxon>
        <taxon>Mesorhizobium</taxon>
    </lineage>
</organism>
<dbReference type="Proteomes" id="UP001433071">
    <property type="component" value="Unassembled WGS sequence"/>
</dbReference>
<keyword evidence="3" id="KW-1185">Reference proteome</keyword>
<proteinExistence type="predicted"/>
<evidence type="ECO:0000313" key="2">
    <source>
        <dbReference type="EMBL" id="MER9402434.1"/>
    </source>
</evidence>
<dbReference type="RefSeq" id="WP_023686069.1">
    <property type="nucleotide sequence ID" value="NZ_JAMYQB010000001.1"/>
</dbReference>
<dbReference type="Gene3D" id="1.10.260.40">
    <property type="entry name" value="lambda repressor-like DNA-binding domains"/>
    <property type="match status" value="1"/>
</dbReference>
<dbReference type="CDD" id="cd00093">
    <property type="entry name" value="HTH_XRE"/>
    <property type="match status" value="1"/>
</dbReference>
<dbReference type="InterPro" id="IPR001387">
    <property type="entry name" value="Cro/C1-type_HTH"/>
</dbReference>
<reference evidence="2 3" key="1">
    <citation type="journal article" date="2024" name="Proc. Natl. Acad. Sci. U.S.A.">
        <title>The evolutionary genomics of adaptation to stress in wild rhizobium bacteria.</title>
        <authorList>
            <person name="Kehlet-Delgado H."/>
            <person name="Montoya A.P."/>
            <person name="Jensen K.T."/>
            <person name="Wendlandt C.E."/>
            <person name="Dexheimer C."/>
            <person name="Roberts M."/>
            <person name="Torres Martinez L."/>
            <person name="Friesen M.L."/>
            <person name="Griffitts J.S."/>
            <person name="Porter S.S."/>
        </authorList>
    </citation>
    <scope>NUCLEOTIDE SEQUENCE [LARGE SCALE GENOMIC DNA]</scope>
    <source>
        <strain evidence="2 3">M0641</strain>
    </source>
</reference>
<gene>
    <name evidence="2" type="ORF">NKI36_00045</name>
</gene>
<feature type="domain" description="HTH cro/C1-type" evidence="1">
    <location>
        <begin position="61"/>
        <end position="116"/>
    </location>
</feature>
<evidence type="ECO:0000313" key="3">
    <source>
        <dbReference type="Proteomes" id="UP001433071"/>
    </source>
</evidence>
<protein>
    <submittedName>
        <fullName evidence="2">Helix-turn-helix domain-containing protein</fullName>
    </submittedName>
</protein>
<evidence type="ECO:0000259" key="1">
    <source>
        <dbReference type="PROSITE" id="PS50943"/>
    </source>
</evidence>
<dbReference type="EMBL" id="JAMYQB010000001">
    <property type="protein sequence ID" value="MER9402434.1"/>
    <property type="molecule type" value="Genomic_DNA"/>
</dbReference>
<dbReference type="SUPFAM" id="SSF47413">
    <property type="entry name" value="lambda repressor-like DNA-binding domains"/>
    <property type="match status" value="1"/>
</dbReference>
<dbReference type="PROSITE" id="PS50943">
    <property type="entry name" value="HTH_CROC1"/>
    <property type="match status" value="1"/>
</dbReference>
<comment type="caution">
    <text evidence="2">The sequence shown here is derived from an EMBL/GenBank/DDBJ whole genome shotgun (WGS) entry which is preliminary data.</text>
</comment>
<accession>A0ABV1YS17</accession>
<name>A0ABV1YS17_9HYPH</name>